<dbReference type="PANTHER" id="PTHR43861:SF6">
    <property type="entry name" value="METHYLTRANSFERASE TYPE 11"/>
    <property type="match status" value="1"/>
</dbReference>
<dbReference type="GO" id="GO:0008168">
    <property type="term" value="F:methyltransferase activity"/>
    <property type="evidence" value="ECO:0007669"/>
    <property type="project" value="UniProtKB-KW"/>
</dbReference>
<dbReference type="AlphaFoldDB" id="A0A5C7G1V6"/>
<dbReference type="RefSeq" id="WP_147936276.1">
    <property type="nucleotide sequence ID" value="NZ_VPFD01000022.1"/>
</dbReference>
<protein>
    <submittedName>
        <fullName evidence="1">Class I SAM-dependent methyltransferase</fullName>
    </submittedName>
</protein>
<dbReference type="EMBL" id="VPFD01000022">
    <property type="protein sequence ID" value="TXF97884.1"/>
    <property type="molecule type" value="Genomic_DNA"/>
</dbReference>
<dbReference type="SUPFAM" id="SSF53335">
    <property type="entry name" value="S-adenosyl-L-methionine-dependent methyltransferases"/>
    <property type="match status" value="1"/>
</dbReference>
<dbReference type="Proteomes" id="UP000321413">
    <property type="component" value="Unassembled WGS sequence"/>
</dbReference>
<name>A0A5C7G1V6_9BURK</name>
<proteinExistence type="predicted"/>
<reference evidence="1 2" key="1">
    <citation type="submission" date="2019-08" db="EMBL/GenBank/DDBJ databases">
        <title>Massilia golmudensis sp. nov., isolated from sand in the Qinghai-Tibetan Plateau.</title>
        <authorList>
            <person name="Zhang B."/>
        </authorList>
    </citation>
    <scope>NUCLEOTIDE SEQUENCE [LARGE SCALE GENOMIC DNA]</scope>
    <source>
        <strain evidence="1 2">GEM5</strain>
    </source>
</reference>
<accession>A0A5C7G1V6</accession>
<sequence length="311" mass="35158">MPERTCPACQADDTEAVESVDRADLIRSYRQKGIDVSTYLPNSSLTLCRCKHCELGFFAPVCAGDGPFYEQLQTQEWYYQDDKPEYAHAAKLVREDCSLLEVGCGKGAFRAWLPESVRYTGLEFNDEAVQKARAAGLDVSKQPVEDHVAEDRRYDVVCSFQVLEHVEHPKQFFHACVEALKPGGTLMMVVPAQDSFLAIAPNSPLNMPPHHVTRWTDRALTNLAHSEGLRKADIWHEPVADFHKEWHATTLAYHALARFGVYRPRLIDNSTHYRLLGRIVRIPALREYLRRAALKMSPGLEVGHTVMLIAS</sequence>
<dbReference type="CDD" id="cd02440">
    <property type="entry name" value="AdoMet_MTases"/>
    <property type="match status" value="1"/>
</dbReference>
<evidence type="ECO:0000313" key="1">
    <source>
        <dbReference type="EMBL" id="TXF97884.1"/>
    </source>
</evidence>
<gene>
    <name evidence="1" type="ORF">FVD38_19010</name>
</gene>
<dbReference type="Gene3D" id="3.40.50.150">
    <property type="entry name" value="Vaccinia Virus protein VP39"/>
    <property type="match status" value="1"/>
</dbReference>
<evidence type="ECO:0000313" key="2">
    <source>
        <dbReference type="Proteomes" id="UP000321413"/>
    </source>
</evidence>
<comment type="caution">
    <text evidence="1">The sequence shown here is derived from an EMBL/GenBank/DDBJ whole genome shotgun (WGS) entry which is preliminary data.</text>
</comment>
<keyword evidence="1" id="KW-0808">Transferase</keyword>
<organism evidence="1 2">
    <name type="scientific">Massilia arenae</name>
    <dbReference type="NCBI Taxonomy" id="2603288"/>
    <lineage>
        <taxon>Bacteria</taxon>
        <taxon>Pseudomonadati</taxon>
        <taxon>Pseudomonadota</taxon>
        <taxon>Betaproteobacteria</taxon>
        <taxon>Burkholderiales</taxon>
        <taxon>Oxalobacteraceae</taxon>
        <taxon>Telluria group</taxon>
        <taxon>Massilia</taxon>
    </lineage>
</organism>
<dbReference type="InterPro" id="IPR029063">
    <property type="entry name" value="SAM-dependent_MTases_sf"/>
</dbReference>
<dbReference type="GO" id="GO:0032259">
    <property type="term" value="P:methylation"/>
    <property type="evidence" value="ECO:0007669"/>
    <property type="project" value="UniProtKB-KW"/>
</dbReference>
<dbReference type="Pfam" id="PF13489">
    <property type="entry name" value="Methyltransf_23"/>
    <property type="match status" value="1"/>
</dbReference>
<dbReference type="PANTHER" id="PTHR43861">
    <property type="entry name" value="TRANS-ACONITATE 2-METHYLTRANSFERASE-RELATED"/>
    <property type="match status" value="1"/>
</dbReference>
<keyword evidence="2" id="KW-1185">Reference proteome</keyword>
<keyword evidence="1" id="KW-0489">Methyltransferase</keyword>